<evidence type="ECO:0000256" key="3">
    <source>
        <dbReference type="ARBA" id="ARBA00022692"/>
    </source>
</evidence>
<feature type="transmembrane region" description="Helical" evidence="6">
    <location>
        <begin position="248"/>
        <end position="273"/>
    </location>
</feature>
<feature type="transmembrane region" description="Helical" evidence="6">
    <location>
        <begin position="65"/>
        <end position="92"/>
    </location>
</feature>
<dbReference type="InterPro" id="IPR002549">
    <property type="entry name" value="AI-2E-like"/>
</dbReference>
<accession>A0AAW5C8T7</accession>
<reference evidence="7" key="1">
    <citation type="submission" date="2022-01" db="EMBL/GenBank/DDBJ databases">
        <title>Collection of gut derived symbiotic bacterial strains cultured from healthy donors.</title>
        <authorList>
            <person name="Lin H."/>
            <person name="Kohout C."/>
            <person name="Waligurski E."/>
            <person name="Pamer E.G."/>
        </authorList>
    </citation>
    <scope>NUCLEOTIDE SEQUENCE</scope>
    <source>
        <strain evidence="7">DFI.6.55</strain>
    </source>
</reference>
<evidence type="ECO:0000256" key="2">
    <source>
        <dbReference type="ARBA" id="ARBA00009773"/>
    </source>
</evidence>
<dbReference type="EMBL" id="JAKNGE010000042">
    <property type="protein sequence ID" value="MCG4748694.1"/>
    <property type="molecule type" value="Genomic_DNA"/>
</dbReference>
<dbReference type="Pfam" id="PF01594">
    <property type="entry name" value="AI-2E_transport"/>
    <property type="match status" value="1"/>
</dbReference>
<organism evidence="7 8">
    <name type="scientific">Enterocloster aldenensis</name>
    <dbReference type="NCBI Taxonomy" id="358742"/>
    <lineage>
        <taxon>Bacteria</taxon>
        <taxon>Bacillati</taxon>
        <taxon>Bacillota</taxon>
        <taxon>Clostridia</taxon>
        <taxon>Lachnospirales</taxon>
        <taxon>Lachnospiraceae</taxon>
        <taxon>Enterocloster</taxon>
    </lineage>
</organism>
<gene>
    <name evidence="7" type="ORF">L0N08_25090</name>
</gene>
<protein>
    <submittedName>
        <fullName evidence="7">AI-2E family transporter</fullName>
    </submittedName>
</protein>
<keyword evidence="3 6" id="KW-0812">Transmembrane</keyword>
<evidence type="ECO:0000256" key="1">
    <source>
        <dbReference type="ARBA" id="ARBA00004141"/>
    </source>
</evidence>
<dbReference type="GeneID" id="97208830"/>
<evidence type="ECO:0000313" key="8">
    <source>
        <dbReference type="Proteomes" id="UP001299608"/>
    </source>
</evidence>
<keyword evidence="4 6" id="KW-1133">Transmembrane helix</keyword>
<dbReference type="GO" id="GO:0016020">
    <property type="term" value="C:membrane"/>
    <property type="evidence" value="ECO:0007669"/>
    <property type="project" value="UniProtKB-SubCell"/>
</dbReference>
<dbReference type="RefSeq" id="WP_118712735.1">
    <property type="nucleotide sequence ID" value="NZ_BAABZL010000001.1"/>
</dbReference>
<sequence length="357" mass="39472">MEKPGKKLKKLLIITGTTGAVYAGFRYLLPLVAPFLAGYVFALLLRPSARFLAYRMRIRVKGKTYHMPIGVIGGAEFLILISVLGAGLYMGAVKLCAEGKMLMLHLPSWIDRFDIWLTGSCHRMEAAFGLRYDCVADLAGEMLYKLVDTGKAAAMPFLMTNSLTIIACLAKWAIVSLVVFLAAILSLQEMEDLRMRRDQSTFRKEFNLIGGRLVQTGKAWFRSQGIILFITTGLCIGGMFMIGNPYYIMAGIGIGILDALPIFGTGTVLIPWALLELLTGDWKQAVILTGLYLVCYFVRQILEVRMMGGQVGLSPLETLASVYVGLELFGFFGFILGPLGLLLIEDLVEVWTRETHD</sequence>
<keyword evidence="5 6" id="KW-0472">Membrane</keyword>
<feature type="transmembrane region" description="Helical" evidence="6">
    <location>
        <begin position="225"/>
        <end position="242"/>
    </location>
</feature>
<comment type="subcellular location">
    <subcellularLocation>
        <location evidence="1">Membrane</location>
        <topology evidence="1">Multi-pass membrane protein</topology>
    </subcellularLocation>
</comment>
<feature type="transmembrane region" description="Helical" evidence="6">
    <location>
        <begin position="322"/>
        <end position="344"/>
    </location>
</feature>
<name>A0AAW5C8T7_9FIRM</name>
<evidence type="ECO:0000256" key="5">
    <source>
        <dbReference type="ARBA" id="ARBA00023136"/>
    </source>
</evidence>
<feature type="transmembrane region" description="Helical" evidence="6">
    <location>
        <begin position="163"/>
        <end position="187"/>
    </location>
</feature>
<evidence type="ECO:0000256" key="6">
    <source>
        <dbReference type="SAM" id="Phobius"/>
    </source>
</evidence>
<evidence type="ECO:0000313" key="7">
    <source>
        <dbReference type="EMBL" id="MCG4748694.1"/>
    </source>
</evidence>
<comment type="similarity">
    <text evidence="2">Belongs to the autoinducer-2 exporter (AI-2E) (TC 2.A.86) family.</text>
</comment>
<feature type="transmembrane region" description="Helical" evidence="6">
    <location>
        <begin position="285"/>
        <end position="302"/>
    </location>
</feature>
<proteinExistence type="inferred from homology"/>
<evidence type="ECO:0000256" key="4">
    <source>
        <dbReference type="ARBA" id="ARBA00022989"/>
    </source>
</evidence>
<dbReference type="Proteomes" id="UP001299608">
    <property type="component" value="Unassembled WGS sequence"/>
</dbReference>
<comment type="caution">
    <text evidence="7">The sequence shown here is derived from an EMBL/GenBank/DDBJ whole genome shotgun (WGS) entry which is preliminary data.</text>
</comment>
<dbReference type="AlphaFoldDB" id="A0AAW5C8T7"/>